<evidence type="ECO:0000256" key="3">
    <source>
        <dbReference type="ARBA" id="ARBA00022801"/>
    </source>
</evidence>
<name>A0AAV0BNQ0_PHAPC</name>
<keyword evidence="2" id="KW-0645">Protease</keyword>
<dbReference type="GO" id="GO:0016929">
    <property type="term" value="F:deSUMOylase activity"/>
    <property type="evidence" value="ECO:0007669"/>
    <property type="project" value="TreeGrafter"/>
</dbReference>
<dbReference type="PROSITE" id="PS50600">
    <property type="entry name" value="ULP_PROTEASE"/>
    <property type="match status" value="1"/>
</dbReference>
<feature type="domain" description="Ubiquitin-like protease family profile" evidence="5">
    <location>
        <begin position="19"/>
        <end position="194"/>
    </location>
</feature>
<evidence type="ECO:0000259" key="5">
    <source>
        <dbReference type="PROSITE" id="PS50600"/>
    </source>
</evidence>
<dbReference type="PANTHER" id="PTHR12606">
    <property type="entry name" value="SENTRIN/SUMO-SPECIFIC PROTEASE"/>
    <property type="match status" value="1"/>
</dbReference>
<dbReference type="PANTHER" id="PTHR12606:SF141">
    <property type="entry name" value="GH15225P-RELATED"/>
    <property type="match status" value="1"/>
</dbReference>
<evidence type="ECO:0000256" key="2">
    <source>
        <dbReference type="ARBA" id="ARBA00022670"/>
    </source>
</evidence>
<feature type="non-terminal residue" evidence="6">
    <location>
        <position position="1"/>
    </location>
</feature>
<dbReference type="AlphaFoldDB" id="A0AAV0BNQ0"/>
<dbReference type="InterPro" id="IPR003653">
    <property type="entry name" value="Peptidase_C48_C"/>
</dbReference>
<dbReference type="SUPFAM" id="SSF54001">
    <property type="entry name" value="Cysteine proteinases"/>
    <property type="match status" value="1"/>
</dbReference>
<sequence length="255" mass="30894">KVQESIFSNKQVIRQLPGARCEKVDLERLLPTRWLNDEIINFYGVMINRRSKAYSDKIVSRRNGFAYKRVHCFSSFFYEKYSSDGFEGVKRWTKNIDLFLLDMIFFPINLNNSHWSLGVINIRSKKFEYYDSLYRSDGFEILSKLRSYLVEEHMQKRKKQLDLKDWSNYKHPRVPKQENSFDCGVFLCQFMESLRGKYGYDDVEFEFDQSQIDDIRQKILFEVRLIKPCHYHHFCLVQKKYMKNQILLLTVLKWY</sequence>
<organism evidence="6 7">
    <name type="scientific">Phakopsora pachyrhizi</name>
    <name type="common">Asian soybean rust disease fungus</name>
    <dbReference type="NCBI Taxonomy" id="170000"/>
    <lineage>
        <taxon>Eukaryota</taxon>
        <taxon>Fungi</taxon>
        <taxon>Dikarya</taxon>
        <taxon>Basidiomycota</taxon>
        <taxon>Pucciniomycotina</taxon>
        <taxon>Pucciniomycetes</taxon>
        <taxon>Pucciniales</taxon>
        <taxon>Phakopsoraceae</taxon>
        <taxon>Phakopsora</taxon>
    </lineage>
</organism>
<reference evidence="6" key="1">
    <citation type="submission" date="2022-06" db="EMBL/GenBank/DDBJ databases">
        <authorList>
            <consortium name="SYNGENTA / RWTH Aachen University"/>
        </authorList>
    </citation>
    <scope>NUCLEOTIDE SEQUENCE</scope>
</reference>
<evidence type="ECO:0000313" key="7">
    <source>
        <dbReference type="Proteomes" id="UP001153365"/>
    </source>
</evidence>
<comment type="caution">
    <text evidence="6">The sequence shown here is derived from an EMBL/GenBank/DDBJ whole genome shotgun (WGS) entry which is preliminary data.</text>
</comment>
<evidence type="ECO:0000256" key="4">
    <source>
        <dbReference type="ARBA" id="ARBA00022807"/>
    </source>
</evidence>
<comment type="similarity">
    <text evidence="1">Belongs to the peptidase C48 family.</text>
</comment>
<dbReference type="Proteomes" id="UP001153365">
    <property type="component" value="Unassembled WGS sequence"/>
</dbReference>
<dbReference type="InterPro" id="IPR038765">
    <property type="entry name" value="Papain-like_cys_pep_sf"/>
</dbReference>
<evidence type="ECO:0000313" key="6">
    <source>
        <dbReference type="EMBL" id="CAH7688000.1"/>
    </source>
</evidence>
<evidence type="ECO:0000256" key="1">
    <source>
        <dbReference type="ARBA" id="ARBA00005234"/>
    </source>
</evidence>
<dbReference type="GO" id="GO:0005634">
    <property type="term" value="C:nucleus"/>
    <property type="evidence" value="ECO:0007669"/>
    <property type="project" value="TreeGrafter"/>
</dbReference>
<dbReference type="Gene3D" id="3.40.395.10">
    <property type="entry name" value="Adenoviral Proteinase, Chain A"/>
    <property type="match status" value="1"/>
</dbReference>
<keyword evidence="3" id="KW-0378">Hydrolase</keyword>
<dbReference type="GO" id="GO:0016926">
    <property type="term" value="P:protein desumoylation"/>
    <property type="evidence" value="ECO:0007669"/>
    <property type="project" value="TreeGrafter"/>
</dbReference>
<dbReference type="Pfam" id="PF02902">
    <property type="entry name" value="Peptidase_C48"/>
    <property type="match status" value="1"/>
</dbReference>
<keyword evidence="4" id="KW-0788">Thiol protease</keyword>
<keyword evidence="7" id="KW-1185">Reference proteome</keyword>
<proteinExistence type="inferred from homology"/>
<dbReference type="EMBL" id="CALTRL010005935">
    <property type="protein sequence ID" value="CAH7688000.1"/>
    <property type="molecule type" value="Genomic_DNA"/>
</dbReference>
<dbReference type="GO" id="GO:0006508">
    <property type="term" value="P:proteolysis"/>
    <property type="evidence" value="ECO:0007669"/>
    <property type="project" value="UniProtKB-KW"/>
</dbReference>
<gene>
    <name evidence="6" type="ORF">PPACK8108_LOCUS22883</name>
</gene>
<accession>A0AAV0BNQ0</accession>
<protein>
    <submittedName>
        <fullName evidence="6">Expressed protein</fullName>
    </submittedName>
</protein>